<keyword evidence="6 11" id="KW-0418">Kinase</keyword>
<gene>
    <name evidence="11" type="ORF">BJ984_000004</name>
</gene>
<dbReference type="GO" id="GO:0016020">
    <property type="term" value="C:membrane"/>
    <property type="evidence" value="ECO:0007669"/>
    <property type="project" value="InterPro"/>
</dbReference>
<dbReference type="PANTHER" id="PTHR24421">
    <property type="entry name" value="NITRATE/NITRITE SENSOR PROTEIN NARX-RELATED"/>
    <property type="match status" value="1"/>
</dbReference>
<dbReference type="Pfam" id="PF02518">
    <property type="entry name" value="HATPase_c"/>
    <property type="match status" value="1"/>
</dbReference>
<keyword evidence="9" id="KW-1133">Transmembrane helix</keyword>
<dbReference type="GO" id="GO:0000155">
    <property type="term" value="F:phosphorelay sensor kinase activity"/>
    <property type="evidence" value="ECO:0007669"/>
    <property type="project" value="InterPro"/>
</dbReference>
<evidence type="ECO:0000256" key="2">
    <source>
        <dbReference type="ARBA" id="ARBA00012438"/>
    </source>
</evidence>
<keyword evidence="12" id="KW-1185">Reference proteome</keyword>
<dbReference type="GO" id="GO:0046983">
    <property type="term" value="F:protein dimerization activity"/>
    <property type="evidence" value="ECO:0007669"/>
    <property type="project" value="InterPro"/>
</dbReference>
<comment type="catalytic activity">
    <reaction evidence="1">
        <text>ATP + protein L-histidine = ADP + protein N-phospho-L-histidine.</text>
        <dbReference type="EC" id="2.7.13.3"/>
    </reaction>
</comment>
<dbReference type="Gene3D" id="3.30.565.10">
    <property type="entry name" value="Histidine kinase-like ATPase, C-terminal domain"/>
    <property type="match status" value="1"/>
</dbReference>
<dbReference type="GO" id="GO:0005524">
    <property type="term" value="F:ATP binding"/>
    <property type="evidence" value="ECO:0007669"/>
    <property type="project" value="UniProtKB-KW"/>
</dbReference>
<reference evidence="11 12" key="1">
    <citation type="submission" date="2020-07" db="EMBL/GenBank/DDBJ databases">
        <title>Sequencing the genomes of 1000 actinobacteria strains.</title>
        <authorList>
            <person name="Klenk H.-P."/>
        </authorList>
    </citation>
    <scope>NUCLEOTIDE SEQUENCE [LARGE SCALE GENOMIC DNA]</scope>
    <source>
        <strain evidence="11 12">DSM 26474</strain>
    </source>
</reference>
<evidence type="ECO:0000256" key="8">
    <source>
        <dbReference type="ARBA" id="ARBA00023012"/>
    </source>
</evidence>
<keyword evidence="9" id="KW-0472">Membrane</keyword>
<sequence length="467" mass="49257">MGAEQTMAPWLTLTEPAAGGRPRGAAPTRRALVVRLVAAAALVVFVVVAVGVLVARRLAEDEAVNDAARSAELLADVVVEPALGAGLLDDEAERRAFDELIRARVIGDDVVRVKIWDADGTILYSDEPRLIGETFGLDDEELEVLTDGGVDSEVSDLSAPENRFERGRGTLLEAYHSVTAADGEKLLFEAYFPYDRVSARTSELWTAFSLLSAGSVIALIVLLAPVGRRLFVLVRRAQSEREAMLLQAVDASASERMRIAGRLHDGAIQDLTASILALRSAASSARATGDAALAGRLDDATATLRANLGGLRTLLVDLYPPSLTAAGIRPALDDLATAVRGRGVEVRVVEGPHRALDPDEARLVFRVVREVLANVVKHARATEATVELSASRGRSRSESVVVEIRDDGRGFDPELLHSPASGHVGIPLLVDAVQSAGAALSVATAPGAGTSWRLELPGTPPARGGAA</sequence>
<dbReference type="InterPro" id="IPR005467">
    <property type="entry name" value="His_kinase_dom"/>
</dbReference>
<dbReference type="Gene3D" id="1.20.5.1930">
    <property type="match status" value="1"/>
</dbReference>
<keyword evidence="3" id="KW-0597">Phosphoprotein</keyword>
<keyword evidence="5" id="KW-0547">Nucleotide-binding</keyword>
<dbReference type="PANTHER" id="PTHR24421:SF10">
    <property type="entry name" value="NITRATE_NITRITE SENSOR PROTEIN NARQ"/>
    <property type="match status" value="1"/>
</dbReference>
<dbReference type="InterPro" id="IPR050482">
    <property type="entry name" value="Sensor_HK_TwoCompSys"/>
</dbReference>
<keyword evidence="4" id="KW-0808">Transferase</keyword>
<keyword evidence="8" id="KW-0902">Two-component regulatory system</keyword>
<evidence type="ECO:0000313" key="12">
    <source>
        <dbReference type="Proteomes" id="UP000549913"/>
    </source>
</evidence>
<dbReference type="EC" id="2.7.13.3" evidence="2"/>
<feature type="transmembrane region" description="Helical" evidence="9">
    <location>
        <begin position="32"/>
        <end position="55"/>
    </location>
</feature>
<evidence type="ECO:0000256" key="7">
    <source>
        <dbReference type="ARBA" id="ARBA00022840"/>
    </source>
</evidence>
<keyword evidence="9" id="KW-0812">Transmembrane</keyword>
<dbReference type="PROSITE" id="PS50109">
    <property type="entry name" value="HIS_KIN"/>
    <property type="match status" value="1"/>
</dbReference>
<name>A0A852S9E0_9MICO</name>
<feature type="transmembrane region" description="Helical" evidence="9">
    <location>
        <begin position="204"/>
        <end position="226"/>
    </location>
</feature>
<keyword evidence="7" id="KW-0067">ATP-binding</keyword>
<evidence type="ECO:0000256" key="4">
    <source>
        <dbReference type="ARBA" id="ARBA00022679"/>
    </source>
</evidence>
<dbReference type="SUPFAM" id="SSF55874">
    <property type="entry name" value="ATPase domain of HSP90 chaperone/DNA topoisomerase II/histidine kinase"/>
    <property type="match status" value="1"/>
</dbReference>
<evidence type="ECO:0000256" key="9">
    <source>
        <dbReference type="SAM" id="Phobius"/>
    </source>
</evidence>
<organism evidence="11 12">
    <name type="scientific">Herbiconiux flava</name>
    <dbReference type="NCBI Taxonomy" id="881268"/>
    <lineage>
        <taxon>Bacteria</taxon>
        <taxon>Bacillati</taxon>
        <taxon>Actinomycetota</taxon>
        <taxon>Actinomycetes</taxon>
        <taxon>Micrococcales</taxon>
        <taxon>Microbacteriaceae</taxon>
        <taxon>Herbiconiux</taxon>
    </lineage>
</organism>
<evidence type="ECO:0000256" key="5">
    <source>
        <dbReference type="ARBA" id="ARBA00022741"/>
    </source>
</evidence>
<evidence type="ECO:0000313" key="11">
    <source>
        <dbReference type="EMBL" id="NYD68846.1"/>
    </source>
</evidence>
<dbReference type="RefSeq" id="WP_179546283.1">
    <property type="nucleotide sequence ID" value="NZ_BSEW01000001.1"/>
</dbReference>
<accession>A0A852S9E0</accession>
<protein>
    <recommendedName>
        <fullName evidence="2">histidine kinase</fullName>
        <ecNumber evidence="2">2.7.13.3</ecNumber>
    </recommendedName>
</protein>
<dbReference type="SMART" id="SM00387">
    <property type="entry name" value="HATPase_c"/>
    <property type="match status" value="1"/>
</dbReference>
<evidence type="ECO:0000256" key="6">
    <source>
        <dbReference type="ARBA" id="ARBA00022777"/>
    </source>
</evidence>
<comment type="caution">
    <text evidence="11">The sequence shown here is derived from an EMBL/GenBank/DDBJ whole genome shotgun (WGS) entry which is preliminary data.</text>
</comment>
<evidence type="ECO:0000256" key="3">
    <source>
        <dbReference type="ARBA" id="ARBA00022553"/>
    </source>
</evidence>
<evidence type="ECO:0000259" key="10">
    <source>
        <dbReference type="PROSITE" id="PS50109"/>
    </source>
</evidence>
<dbReference type="Pfam" id="PF07730">
    <property type="entry name" value="HisKA_3"/>
    <property type="match status" value="1"/>
</dbReference>
<dbReference type="CDD" id="cd16917">
    <property type="entry name" value="HATPase_UhpB-NarQ-NarX-like"/>
    <property type="match status" value="1"/>
</dbReference>
<dbReference type="AlphaFoldDB" id="A0A852S9E0"/>
<feature type="domain" description="Histidine kinase" evidence="10">
    <location>
        <begin position="366"/>
        <end position="460"/>
    </location>
</feature>
<dbReference type="InterPro" id="IPR003594">
    <property type="entry name" value="HATPase_dom"/>
</dbReference>
<evidence type="ECO:0000256" key="1">
    <source>
        <dbReference type="ARBA" id="ARBA00000085"/>
    </source>
</evidence>
<proteinExistence type="predicted"/>
<dbReference type="EMBL" id="JACCBM010000001">
    <property type="protein sequence ID" value="NYD68846.1"/>
    <property type="molecule type" value="Genomic_DNA"/>
</dbReference>
<dbReference type="Proteomes" id="UP000549913">
    <property type="component" value="Unassembled WGS sequence"/>
</dbReference>
<dbReference type="InterPro" id="IPR011712">
    <property type="entry name" value="Sig_transdc_His_kin_sub3_dim/P"/>
</dbReference>
<dbReference type="InterPro" id="IPR036890">
    <property type="entry name" value="HATPase_C_sf"/>
</dbReference>